<reference evidence="7" key="1">
    <citation type="journal article" date="2021" name="bioRxiv">
        <title>Whole Genome Assembly and Annotation of Northern Wild Rice, Zizania palustris L., Supports a Whole Genome Duplication in the Zizania Genus.</title>
        <authorList>
            <person name="Haas M."/>
            <person name="Kono T."/>
            <person name="Macchietto M."/>
            <person name="Millas R."/>
            <person name="McGilp L."/>
            <person name="Shao M."/>
            <person name="Duquette J."/>
            <person name="Hirsch C.N."/>
            <person name="Kimball J."/>
        </authorList>
    </citation>
    <scope>NUCLEOTIDE SEQUENCE</scope>
    <source>
        <tissue evidence="7">Fresh leaf tissue</tissue>
    </source>
</reference>
<dbReference type="AlphaFoldDB" id="A0A8J5SZA5"/>
<evidence type="ECO:0000313" key="8">
    <source>
        <dbReference type="Proteomes" id="UP000729402"/>
    </source>
</evidence>
<evidence type="ECO:0000256" key="5">
    <source>
        <dbReference type="SAM" id="MobiDB-lite"/>
    </source>
</evidence>
<organism evidence="7 8">
    <name type="scientific">Zizania palustris</name>
    <name type="common">Northern wild rice</name>
    <dbReference type="NCBI Taxonomy" id="103762"/>
    <lineage>
        <taxon>Eukaryota</taxon>
        <taxon>Viridiplantae</taxon>
        <taxon>Streptophyta</taxon>
        <taxon>Embryophyta</taxon>
        <taxon>Tracheophyta</taxon>
        <taxon>Spermatophyta</taxon>
        <taxon>Magnoliopsida</taxon>
        <taxon>Liliopsida</taxon>
        <taxon>Poales</taxon>
        <taxon>Poaceae</taxon>
        <taxon>BOP clade</taxon>
        <taxon>Oryzoideae</taxon>
        <taxon>Oryzeae</taxon>
        <taxon>Zizaniinae</taxon>
        <taxon>Zizania</taxon>
    </lineage>
</organism>
<evidence type="ECO:0000256" key="3">
    <source>
        <dbReference type="ARBA" id="ARBA00022989"/>
    </source>
</evidence>
<feature type="compositionally biased region" description="Pro residues" evidence="5">
    <location>
        <begin position="60"/>
        <end position="86"/>
    </location>
</feature>
<keyword evidence="3 6" id="KW-1133">Transmembrane helix</keyword>
<dbReference type="OrthoDB" id="767975at2759"/>
<dbReference type="EMBL" id="JAAALK010000082">
    <property type="protein sequence ID" value="KAG8083968.1"/>
    <property type="molecule type" value="Genomic_DNA"/>
</dbReference>
<comment type="subcellular location">
    <subcellularLocation>
        <location evidence="1">Membrane</location>
    </subcellularLocation>
</comment>
<proteinExistence type="predicted"/>
<evidence type="ECO:0000256" key="2">
    <source>
        <dbReference type="ARBA" id="ARBA00022692"/>
    </source>
</evidence>
<dbReference type="GO" id="GO:0005794">
    <property type="term" value="C:Golgi apparatus"/>
    <property type="evidence" value="ECO:0007669"/>
    <property type="project" value="TreeGrafter"/>
</dbReference>
<reference evidence="7" key="2">
    <citation type="submission" date="2021-02" db="EMBL/GenBank/DDBJ databases">
        <authorList>
            <person name="Kimball J.A."/>
            <person name="Haas M.W."/>
            <person name="Macchietto M."/>
            <person name="Kono T."/>
            <person name="Duquette J."/>
            <person name="Shao M."/>
        </authorList>
    </citation>
    <scope>NUCLEOTIDE SEQUENCE</scope>
    <source>
        <tissue evidence="7">Fresh leaf tissue</tissue>
    </source>
</reference>
<name>A0A8J5SZA5_ZIZPA</name>
<evidence type="ECO:0000256" key="6">
    <source>
        <dbReference type="SAM" id="Phobius"/>
    </source>
</evidence>
<dbReference type="GO" id="GO:0016020">
    <property type="term" value="C:membrane"/>
    <property type="evidence" value="ECO:0007669"/>
    <property type="project" value="UniProtKB-SubCell"/>
</dbReference>
<dbReference type="GO" id="GO:0016407">
    <property type="term" value="F:acetyltransferase activity"/>
    <property type="evidence" value="ECO:0007669"/>
    <property type="project" value="TreeGrafter"/>
</dbReference>
<feature type="transmembrane region" description="Helical" evidence="6">
    <location>
        <begin position="178"/>
        <end position="199"/>
    </location>
</feature>
<dbReference type="GO" id="GO:0045492">
    <property type="term" value="P:xylan biosynthetic process"/>
    <property type="evidence" value="ECO:0007669"/>
    <property type="project" value="TreeGrafter"/>
</dbReference>
<evidence type="ECO:0008006" key="9">
    <source>
        <dbReference type="Google" id="ProtNLM"/>
    </source>
</evidence>
<feature type="compositionally biased region" description="Polar residues" evidence="5">
    <location>
        <begin position="7"/>
        <end position="20"/>
    </location>
</feature>
<evidence type="ECO:0000256" key="1">
    <source>
        <dbReference type="ARBA" id="ARBA00004370"/>
    </source>
</evidence>
<dbReference type="PANTHER" id="PTHR13533:SF31">
    <property type="entry name" value="PROTEIN ALTERED XYLOGLUCAN 9"/>
    <property type="match status" value="1"/>
</dbReference>
<accession>A0A8J5SZA5</accession>
<comment type="caution">
    <text evidence="7">The sequence shown here is derived from an EMBL/GenBank/DDBJ whole genome shotgun (WGS) entry which is preliminary data.</text>
</comment>
<feature type="region of interest" description="Disordered" evidence="5">
    <location>
        <begin position="1"/>
        <end position="91"/>
    </location>
</feature>
<protein>
    <recommendedName>
        <fullName evidence="9">Pmr5/Cas1p GDSL/SGNH-like acyl-esterase family protein</fullName>
    </recommendedName>
</protein>
<evidence type="ECO:0000313" key="7">
    <source>
        <dbReference type="EMBL" id="KAG8083968.1"/>
    </source>
</evidence>
<evidence type="ECO:0000256" key="4">
    <source>
        <dbReference type="ARBA" id="ARBA00023136"/>
    </source>
</evidence>
<dbReference type="PANTHER" id="PTHR13533">
    <property type="entry name" value="N-ACETYLNEURAMINATE 9-O-ACETYLTRANSFERASE"/>
    <property type="match status" value="1"/>
</dbReference>
<gene>
    <name evidence="7" type="ORF">GUJ93_ZPchr0010g8700</name>
</gene>
<keyword evidence="4 6" id="KW-0472">Membrane</keyword>
<keyword evidence="2 6" id="KW-0812">Transmembrane</keyword>
<feature type="transmembrane region" description="Helical" evidence="6">
    <location>
        <begin position="144"/>
        <end position="166"/>
    </location>
</feature>
<dbReference type="Proteomes" id="UP000729402">
    <property type="component" value="Unassembled WGS sequence"/>
</dbReference>
<sequence length="485" mass="52775">MVISILDEQSSDPPHFSQANRGEPAKPLDPRRRGLPHWPPTRPHVPTSHHHHQIAGETPHQPPAAPLFPSRRPAPAPAPSPNPTNPPRDASLLLASAPRRAGRSSARTHAHRPNFRRVVPRRDLVLREARSGCGRGRVGGLPRLLMVSAVAQAGVLAACVVLFVPMGLAGWHLSRNKVLFFSGALFVSLAVGVHLSPYIPSLSHLLLASFHPQPITSVSSSSSSCLPFLHRVSWADASGGVGRAWSWPPSLASTCGLARLSRDDASLLLNGSWVMVAGDSQARLLVLALLRLLLDPTAAAAAEPELFRRHSDYRTSVPARGISVDFIWAPFERNLTRLLHEDLRLAPRTPDVLVLGSGLWHMLHVTDAARYGDALASIADAAKSLRSPLPVPLPHMFWLGLPRLVNHMLNTDAKKAHMNGTMLQAYDLEVDQRHLLQRDGGPFLLLDVGKLTRGCGQQCTADGMHYDGEVYDAVMHIMLNALVIE</sequence>
<keyword evidence="8" id="KW-1185">Reference proteome</keyword>
<feature type="compositionally biased region" description="Basic and acidic residues" evidence="5">
    <location>
        <begin position="23"/>
        <end position="32"/>
    </location>
</feature>